<dbReference type="KEGG" id="mcit:NCTC10181_00058"/>
<dbReference type="GO" id="GO:0097367">
    <property type="term" value="F:carbohydrate derivative binding"/>
    <property type="evidence" value="ECO:0007669"/>
    <property type="project" value="InterPro"/>
</dbReference>
<dbReference type="Gene3D" id="3.40.50.10490">
    <property type="entry name" value="Glucose-6-phosphate isomerase like protein, domain 1"/>
    <property type="match status" value="2"/>
</dbReference>
<accession>A0A449B0Y2</accession>
<reference evidence="1 2" key="1">
    <citation type="submission" date="2019-01" db="EMBL/GenBank/DDBJ databases">
        <authorList>
            <consortium name="Pathogen Informatics"/>
        </authorList>
    </citation>
    <scope>NUCLEOTIDE SEQUENCE [LARGE SCALE GENOMIC DNA]</scope>
    <source>
        <strain evidence="1 2">NCTC10181</strain>
    </source>
</reference>
<evidence type="ECO:0008006" key="3">
    <source>
        <dbReference type="Google" id="ProtNLM"/>
    </source>
</evidence>
<dbReference type="GO" id="GO:1901135">
    <property type="term" value="P:carbohydrate derivative metabolic process"/>
    <property type="evidence" value="ECO:0007669"/>
    <property type="project" value="InterPro"/>
</dbReference>
<sequence>MEIPKLRRSNVTFVSKNKESINFANNELYQKILKQINSLKFENSEYLSFSDIAENFHISGVEKIIKLVNYFYNKEYNSLVIFTNTQVELEFLAIKNFVLSAFDPYEEYKIKCIFINSSDVGSLLIEKLKYLQSLKDNKSAFIFTDYFGNSNQINNYFQITRSFLSKNIDEKILKNNLFYIGKFKLSLNDFYTQLNEKNIFFTADDIHDKFVAFSDLTLFLIATQGINIKKFVRGYCKILKRFIGNNWQTNDAFKFASFVHFGQFKTITFISNFKETEIFSKLFAYEFNTINLGLNCWFDYLNFTDDCAFIAQCIINGNINNTKALINFEISYPNYDFQFTSDINNIDNLSDFDLLTLNDIQKTSQKTLFNYSESMNPDIFWMNLQIENTKEESCAMVIAFLYWSKIFLSLINNQSPFKN</sequence>
<organism evidence="1 2">
    <name type="scientific">Mycoplasmopsis citelli</name>
    <dbReference type="NCBI Taxonomy" id="171281"/>
    <lineage>
        <taxon>Bacteria</taxon>
        <taxon>Bacillati</taxon>
        <taxon>Mycoplasmatota</taxon>
        <taxon>Mycoplasmoidales</taxon>
        <taxon>Metamycoplasmataceae</taxon>
        <taxon>Mycoplasmopsis</taxon>
    </lineage>
</organism>
<evidence type="ECO:0000313" key="1">
    <source>
        <dbReference type="EMBL" id="VEU74223.1"/>
    </source>
</evidence>
<dbReference type="RefSeq" id="WP_129725073.1">
    <property type="nucleotide sequence ID" value="NZ_CP101807.1"/>
</dbReference>
<proteinExistence type="predicted"/>
<dbReference type="Proteomes" id="UP000290985">
    <property type="component" value="Chromosome"/>
</dbReference>
<gene>
    <name evidence="1" type="ORF">NCTC10181_00058</name>
</gene>
<keyword evidence="2" id="KW-1185">Reference proteome</keyword>
<protein>
    <recommendedName>
        <fullName evidence="3">Glucose-6-phosphate isomerase</fullName>
    </recommendedName>
</protein>
<name>A0A449B0Y2_9BACT</name>
<dbReference type="OrthoDB" id="397357at2"/>
<dbReference type="AlphaFoldDB" id="A0A449B0Y2"/>
<dbReference type="SUPFAM" id="SSF53697">
    <property type="entry name" value="SIS domain"/>
    <property type="match status" value="1"/>
</dbReference>
<dbReference type="InterPro" id="IPR046348">
    <property type="entry name" value="SIS_dom_sf"/>
</dbReference>
<evidence type="ECO:0000313" key="2">
    <source>
        <dbReference type="Proteomes" id="UP000290985"/>
    </source>
</evidence>
<dbReference type="EMBL" id="LR215036">
    <property type="protein sequence ID" value="VEU74223.1"/>
    <property type="molecule type" value="Genomic_DNA"/>
</dbReference>